<evidence type="ECO:0000313" key="4">
    <source>
        <dbReference type="Proteomes" id="UP000249135"/>
    </source>
</evidence>
<organism evidence="3 4">
    <name type="scientific">Variovorax paradoxus</name>
    <dbReference type="NCBI Taxonomy" id="34073"/>
    <lineage>
        <taxon>Bacteria</taxon>
        <taxon>Pseudomonadati</taxon>
        <taxon>Pseudomonadota</taxon>
        <taxon>Betaproteobacteria</taxon>
        <taxon>Burkholderiales</taxon>
        <taxon>Comamonadaceae</taxon>
        <taxon>Variovorax</taxon>
    </lineage>
</organism>
<accession>A0A2W5QA84</accession>
<feature type="signal peptide" evidence="2">
    <location>
        <begin position="1"/>
        <end position="25"/>
    </location>
</feature>
<dbReference type="AlphaFoldDB" id="A0A2W5QA84"/>
<dbReference type="EMBL" id="QFPP01000138">
    <property type="protein sequence ID" value="PZQ74296.1"/>
    <property type="molecule type" value="Genomic_DNA"/>
</dbReference>
<evidence type="ECO:0000256" key="1">
    <source>
        <dbReference type="SAM" id="MobiDB-lite"/>
    </source>
</evidence>
<feature type="chain" id="PRO_5016164353" description="Secreted protein" evidence="2">
    <location>
        <begin position="26"/>
        <end position="255"/>
    </location>
</feature>
<evidence type="ECO:0008006" key="5">
    <source>
        <dbReference type="Google" id="ProtNLM"/>
    </source>
</evidence>
<keyword evidence="2" id="KW-0732">Signal</keyword>
<sequence length="255" mass="25657">MATSVFSFRATLLAGLMAASALAVAQPAPQPAPPGGPMPPPAGMAGPLPPPPGGPLAPAPMAAASVSGQVARWLVNPNGEADGLLLDNGTQIAFAPHLSADVTALAKVGDRIDATGWRAGDAGALRAQEIRANGRAVTDQPPSPGALPPPPRPLGALASMSAGGRIARVLFNDRGDAHGALLDDGTVVRFPPHVGRMIGGLLQPGAPLYVQGWGTRSPLGTGIEATRLGATQQALQEVLSGPIDPPRPGPRRRPA</sequence>
<proteinExistence type="predicted"/>
<gene>
    <name evidence="3" type="ORF">DI563_12690</name>
</gene>
<evidence type="ECO:0000313" key="3">
    <source>
        <dbReference type="EMBL" id="PZQ74296.1"/>
    </source>
</evidence>
<feature type="compositionally biased region" description="Pro residues" evidence="1">
    <location>
        <begin position="28"/>
        <end position="58"/>
    </location>
</feature>
<name>A0A2W5QA84_VARPD</name>
<feature type="region of interest" description="Disordered" evidence="1">
    <location>
        <begin position="26"/>
        <end position="61"/>
    </location>
</feature>
<dbReference type="Proteomes" id="UP000249135">
    <property type="component" value="Unassembled WGS sequence"/>
</dbReference>
<comment type="caution">
    <text evidence="3">The sequence shown here is derived from an EMBL/GenBank/DDBJ whole genome shotgun (WGS) entry which is preliminary data.</text>
</comment>
<evidence type="ECO:0000256" key="2">
    <source>
        <dbReference type="SAM" id="SignalP"/>
    </source>
</evidence>
<reference evidence="3 4" key="1">
    <citation type="submission" date="2017-08" db="EMBL/GenBank/DDBJ databases">
        <title>Infants hospitalized years apart are colonized by the same room-sourced microbial strains.</title>
        <authorList>
            <person name="Brooks B."/>
            <person name="Olm M.R."/>
            <person name="Firek B.A."/>
            <person name="Baker R."/>
            <person name="Thomas B.C."/>
            <person name="Morowitz M.J."/>
            <person name="Banfield J.F."/>
        </authorList>
    </citation>
    <scope>NUCLEOTIDE SEQUENCE [LARGE SCALE GENOMIC DNA]</scope>
    <source>
        <strain evidence="3">S2_005_003_R2_41</strain>
    </source>
</reference>
<protein>
    <recommendedName>
        <fullName evidence="5">Secreted protein</fullName>
    </recommendedName>
</protein>